<dbReference type="GO" id="GO:0015920">
    <property type="term" value="P:lipopolysaccharide transport"/>
    <property type="evidence" value="ECO:0007669"/>
    <property type="project" value="TreeGrafter"/>
</dbReference>
<organism evidence="7 8">
    <name type="scientific">Stella humosa</name>
    <dbReference type="NCBI Taxonomy" id="94"/>
    <lineage>
        <taxon>Bacteria</taxon>
        <taxon>Pseudomonadati</taxon>
        <taxon>Pseudomonadota</taxon>
        <taxon>Alphaproteobacteria</taxon>
        <taxon>Rhodospirillales</taxon>
        <taxon>Stellaceae</taxon>
        <taxon>Stella</taxon>
    </lineage>
</organism>
<comment type="subcellular location">
    <subcellularLocation>
        <location evidence="1">Cell membrane</location>
        <topology evidence="1">Multi-pass membrane protein</topology>
    </subcellularLocation>
</comment>
<evidence type="ECO:0000256" key="2">
    <source>
        <dbReference type="ARBA" id="ARBA00022475"/>
    </source>
</evidence>
<evidence type="ECO:0000313" key="8">
    <source>
        <dbReference type="Proteomes" id="UP000278222"/>
    </source>
</evidence>
<evidence type="ECO:0000256" key="5">
    <source>
        <dbReference type="ARBA" id="ARBA00023136"/>
    </source>
</evidence>
<evidence type="ECO:0000256" key="3">
    <source>
        <dbReference type="ARBA" id="ARBA00022692"/>
    </source>
</evidence>
<dbReference type="PANTHER" id="PTHR33529">
    <property type="entry name" value="SLR0882 PROTEIN-RELATED"/>
    <property type="match status" value="1"/>
</dbReference>
<feature type="transmembrane region" description="Helical" evidence="6">
    <location>
        <begin position="369"/>
        <end position="390"/>
    </location>
</feature>
<evidence type="ECO:0000313" key="7">
    <source>
        <dbReference type="EMBL" id="ROQ00331.1"/>
    </source>
</evidence>
<evidence type="ECO:0000256" key="4">
    <source>
        <dbReference type="ARBA" id="ARBA00022989"/>
    </source>
</evidence>
<dbReference type="InterPro" id="IPR005495">
    <property type="entry name" value="LptG/LptF_permease"/>
</dbReference>
<dbReference type="Proteomes" id="UP000278222">
    <property type="component" value="Unassembled WGS sequence"/>
</dbReference>
<dbReference type="GO" id="GO:0043190">
    <property type="term" value="C:ATP-binding cassette (ABC) transporter complex"/>
    <property type="evidence" value="ECO:0007669"/>
    <property type="project" value="TreeGrafter"/>
</dbReference>
<keyword evidence="4 6" id="KW-1133">Transmembrane helix</keyword>
<reference evidence="7 8" key="1">
    <citation type="submission" date="2018-11" db="EMBL/GenBank/DDBJ databases">
        <title>Genomic Encyclopedia of Type Strains, Phase IV (KMG-IV): sequencing the most valuable type-strain genomes for metagenomic binning, comparative biology and taxonomic classification.</title>
        <authorList>
            <person name="Goeker M."/>
        </authorList>
    </citation>
    <scope>NUCLEOTIDE SEQUENCE [LARGE SCALE GENOMIC DNA]</scope>
    <source>
        <strain evidence="7 8">DSM 5900</strain>
    </source>
</reference>
<feature type="transmembrane region" description="Helical" evidence="6">
    <location>
        <begin position="340"/>
        <end position="357"/>
    </location>
</feature>
<dbReference type="RefSeq" id="WP_170216450.1">
    <property type="nucleotide sequence ID" value="NZ_AP019700.1"/>
</dbReference>
<keyword evidence="8" id="KW-1185">Reference proteome</keyword>
<sequence length="433" mass="47531">MAWRRPRFLPRLIDRYLLAEAARPLAVSLGVVLTALLLERLLRLFNLLAHSSGALESVVELLLNLIPHYLGLALPAAFFISIFFVIARLSEESELEAMLSAGLSIARIAAPLLWVGVVLSLFSMALFGFMQPYSRYAYRAVLHAAVNAGWDARVEPSSFVKAAKGFTVTADRADDSGTYLEGVFAQRIVDGIEEVFTAESGRLALVDGGQRLVLRLKNGQHWRQPPAAALAGVAHPQAPRAAAERPSLVQFTDLTLNTDFNPDAPPYRTRGDSERELTMIELWQAMHQPAAERKPGAAGPMPRRRLAAEFHTRIVRALSLPLLPLLAIPLGMAAKRGRRGSGLVMAAVILVLYHHGIQLGQSLATTGRLPPVPAVWVPFTLFTILCLWLFRSSQARPGQNSFTWLVERIELGLMAIRGLFRRRRTPAAGPGAQ</sequence>
<comment type="caution">
    <text evidence="7">The sequence shown here is derived from an EMBL/GenBank/DDBJ whole genome shotgun (WGS) entry which is preliminary data.</text>
</comment>
<feature type="transmembrane region" description="Helical" evidence="6">
    <location>
        <begin position="21"/>
        <end position="38"/>
    </location>
</feature>
<accession>A0A3N1M9I1</accession>
<feature type="transmembrane region" description="Helical" evidence="6">
    <location>
        <begin position="109"/>
        <end position="129"/>
    </location>
</feature>
<dbReference type="EMBL" id="RJKX01000013">
    <property type="protein sequence ID" value="ROQ00331.1"/>
    <property type="molecule type" value="Genomic_DNA"/>
</dbReference>
<dbReference type="Pfam" id="PF03739">
    <property type="entry name" value="LptF_LptG"/>
    <property type="match status" value="1"/>
</dbReference>
<dbReference type="AlphaFoldDB" id="A0A3N1M9I1"/>
<dbReference type="PANTHER" id="PTHR33529:SF6">
    <property type="entry name" value="YJGP_YJGQ FAMILY PERMEASE"/>
    <property type="match status" value="1"/>
</dbReference>
<gene>
    <name evidence="7" type="ORF">EDC65_2127</name>
</gene>
<feature type="transmembrane region" description="Helical" evidence="6">
    <location>
        <begin position="314"/>
        <end position="334"/>
    </location>
</feature>
<feature type="transmembrane region" description="Helical" evidence="6">
    <location>
        <begin position="70"/>
        <end position="89"/>
    </location>
</feature>
<name>A0A3N1M9I1_9PROT</name>
<protein>
    <submittedName>
        <fullName evidence="7">Lipopolysaccharide export system permease protein</fullName>
    </submittedName>
</protein>
<evidence type="ECO:0000256" key="1">
    <source>
        <dbReference type="ARBA" id="ARBA00004651"/>
    </source>
</evidence>
<keyword evidence="5 6" id="KW-0472">Membrane</keyword>
<evidence type="ECO:0000256" key="6">
    <source>
        <dbReference type="SAM" id="Phobius"/>
    </source>
</evidence>
<keyword evidence="2" id="KW-1003">Cell membrane</keyword>
<keyword evidence="3 6" id="KW-0812">Transmembrane</keyword>
<proteinExistence type="predicted"/>